<comment type="caution">
    <text evidence="2">The sequence shown here is derived from an EMBL/GenBank/DDBJ whole genome shotgun (WGS) entry which is preliminary data.</text>
</comment>
<dbReference type="EMBL" id="VIWY01000004">
    <property type="protein sequence ID" value="TWG14523.1"/>
    <property type="molecule type" value="Genomic_DNA"/>
</dbReference>
<keyword evidence="3" id="KW-1185">Reference proteome</keyword>
<feature type="region of interest" description="Disordered" evidence="1">
    <location>
        <begin position="141"/>
        <end position="161"/>
    </location>
</feature>
<reference evidence="2 3" key="1">
    <citation type="submission" date="2019-06" db="EMBL/GenBank/DDBJ databases">
        <title>Sequencing the genomes of 1000 actinobacteria strains.</title>
        <authorList>
            <person name="Klenk H.-P."/>
        </authorList>
    </citation>
    <scope>NUCLEOTIDE SEQUENCE [LARGE SCALE GENOMIC DNA]</scope>
    <source>
        <strain evidence="2 3">DSM 43866</strain>
    </source>
</reference>
<proteinExistence type="predicted"/>
<evidence type="ECO:0000313" key="3">
    <source>
        <dbReference type="Proteomes" id="UP000320239"/>
    </source>
</evidence>
<evidence type="ECO:0000256" key="1">
    <source>
        <dbReference type="SAM" id="MobiDB-lite"/>
    </source>
</evidence>
<sequence length="161" mass="16799">MTIVERLFALATAYAEAAVWADRERAFARSATTRAAQAAAPSNVEKADSAVEAARAALRADLHHALGLPVYAVPETKLPVCTWRQGQVLIRALAKTDERPVRVRYTPEQALATGAALIACAAVTDVRVGGTLSHLLGTFPSAEASGPATAGPDTPDAGRRA</sequence>
<evidence type="ECO:0000313" key="2">
    <source>
        <dbReference type="EMBL" id="TWG14523.1"/>
    </source>
</evidence>
<dbReference type="Proteomes" id="UP000320239">
    <property type="component" value="Unassembled WGS sequence"/>
</dbReference>
<dbReference type="RefSeq" id="WP_122980479.1">
    <property type="nucleotide sequence ID" value="NZ_BOMX01000164.1"/>
</dbReference>
<dbReference type="OrthoDB" id="3378201at2"/>
<protein>
    <submittedName>
        <fullName evidence="2">Uncharacterized protein</fullName>
    </submittedName>
</protein>
<dbReference type="AlphaFoldDB" id="A0A561VSE9"/>
<accession>A0A561VSE9</accession>
<gene>
    <name evidence="2" type="ORF">FHX34_104823</name>
</gene>
<organism evidence="2 3">
    <name type="scientific">Actinoplanes teichomyceticus</name>
    <dbReference type="NCBI Taxonomy" id="1867"/>
    <lineage>
        <taxon>Bacteria</taxon>
        <taxon>Bacillati</taxon>
        <taxon>Actinomycetota</taxon>
        <taxon>Actinomycetes</taxon>
        <taxon>Micromonosporales</taxon>
        <taxon>Micromonosporaceae</taxon>
        <taxon>Actinoplanes</taxon>
    </lineage>
</organism>
<name>A0A561VSE9_ACTTI</name>